<dbReference type="Proteomes" id="UP000070516">
    <property type="component" value="Chromosome"/>
</dbReference>
<proteinExistence type="predicted"/>
<feature type="compositionally biased region" description="Basic residues" evidence="1">
    <location>
        <begin position="336"/>
        <end position="350"/>
    </location>
</feature>
<dbReference type="RefSeq" id="WP_061449074.1">
    <property type="nucleotide sequence ID" value="NZ_CP014546.1"/>
</dbReference>
<evidence type="ECO:0000313" key="2">
    <source>
        <dbReference type="EMBL" id="AMN81835.1"/>
    </source>
</evidence>
<gene>
    <name evidence="2" type="ORF">AYR47_27560</name>
</gene>
<dbReference type="EMBL" id="CP014546">
    <property type="protein sequence ID" value="AMN81835.1"/>
    <property type="molecule type" value="Genomic_DNA"/>
</dbReference>
<accession>A0A127I4R4</accession>
<reference evidence="2 3" key="1">
    <citation type="submission" date="2016-02" db="EMBL/GenBank/DDBJ databases">
        <title>Complete genome sequence of Pseudomonas azotoformans S4.</title>
        <authorList>
            <person name="Fang Y."/>
            <person name="Wu L."/>
            <person name="Feng G."/>
        </authorList>
    </citation>
    <scope>NUCLEOTIDE SEQUENCE [LARGE SCALE GENOMIC DNA]</scope>
    <source>
        <strain evidence="2 3">S4</strain>
    </source>
</reference>
<evidence type="ECO:0000313" key="3">
    <source>
        <dbReference type="Proteomes" id="UP000070516"/>
    </source>
</evidence>
<dbReference type="KEGG" id="pazo:AYR47_27560"/>
<dbReference type="AlphaFoldDB" id="A0A127I4R4"/>
<feature type="compositionally biased region" description="Basic and acidic residues" evidence="1">
    <location>
        <begin position="179"/>
        <end position="193"/>
    </location>
</feature>
<name>A0A127I4R4_PSEAZ</name>
<feature type="region of interest" description="Disordered" evidence="1">
    <location>
        <begin position="176"/>
        <end position="209"/>
    </location>
</feature>
<feature type="region of interest" description="Disordered" evidence="1">
    <location>
        <begin position="240"/>
        <end position="350"/>
    </location>
</feature>
<organism evidence="2 3">
    <name type="scientific">Pseudomonas azotoformans</name>
    <dbReference type="NCBI Taxonomy" id="47878"/>
    <lineage>
        <taxon>Bacteria</taxon>
        <taxon>Pseudomonadati</taxon>
        <taxon>Pseudomonadota</taxon>
        <taxon>Gammaproteobacteria</taxon>
        <taxon>Pseudomonadales</taxon>
        <taxon>Pseudomonadaceae</taxon>
        <taxon>Pseudomonas</taxon>
    </lineage>
</organism>
<sequence length="350" mass="37331">MSNVSTQQFMPMNTGYAQLNQSSVQTDKTPELSPSMDSVNKFLKDTNPASKDTHVPMNKESLEKLFAMFEFAVKAMRSMLAGMGVLPKLPGEADAQPQVNPGPDAKVVADTAAQSKRAPAADIKPKVMPAADNKVATDAGVQPKVTAEVDTKPKVMPGADTKVAMDTGVQPKVMPQADAKAKVEPNPDTRVTPDRPAQVTVTPDGKLNAKQVTTTPTDVAQQHKLSSDINVTVQVQNCHCPHTDEKNPPQPRLTSKVDAQPTPPSVVAPKVDAQPTPPSVVTPKVDAQPTPQPAVTPKVDAQPTPPPVVTPKIDAKPTPEITSPAPDNLADDFARHSHSRFSRSSLRSRF</sequence>
<evidence type="ECO:0000256" key="1">
    <source>
        <dbReference type="SAM" id="MobiDB-lite"/>
    </source>
</evidence>
<protein>
    <submittedName>
        <fullName evidence="2">Uncharacterized protein</fullName>
    </submittedName>
</protein>